<dbReference type="Pfam" id="PF00989">
    <property type="entry name" value="PAS"/>
    <property type="match status" value="1"/>
</dbReference>
<dbReference type="CDD" id="cd00009">
    <property type="entry name" value="AAA"/>
    <property type="match status" value="1"/>
</dbReference>
<dbReference type="Proteomes" id="UP000004622">
    <property type="component" value="Unassembled WGS sequence"/>
</dbReference>
<keyword evidence="3" id="KW-0067">ATP-binding</keyword>
<dbReference type="PROSITE" id="PS00676">
    <property type="entry name" value="SIGMA54_INTERACT_2"/>
    <property type="match status" value="1"/>
</dbReference>
<accession>I5BUI8</accession>
<dbReference type="InterPro" id="IPR027417">
    <property type="entry name" value="P-loop_NTPase"/>
</dbReference>
<keyword evidence="4" id="KW-0805">Transcription regulation</keyword>
<reference evidence="10 11" key="1">
    <citation type="journal article" date="2012" name="J. Bacteriol.">
        <title>Genome Sequence of Nitratireductor aquibiodomus Strain RA22.</title>
        <authorList>
            <person name="Singh A."/>
            <person name="Jangir P.K."/>
            <person name="Kumari C."/>
            <person name="Sharma R."/>
        </authorList>
    </citation>
    <scope>NUCLEOTIDE SEQUENCE [LARGE SCALE GENOMIC DNA]</scope>
    <source>
        <strain evidence="10 11">RA22</strain>
    </source>
</reference>
<dbReference type="EMBL" id="AJXZ01000041">
    <property type="protein sequence ID" value="EIM73240.1"/>
    <property type="molecule type" value="Genomic_DNA"/>
</dbReference>
<evidence type="ECO:0000256" key="8">
    <source>
        <dbReference type="ARBA" id="ARBA00029500"/>
    </source>
</evidence>
<evidence type="ECO:0000256" key="5">
    <source>
        <dbReference type="ARBA" id="ARBA00023125"/>
    </source>
</evidence>
<evidence type="ECO:0000313" key="11">
    <source>
        <dbReference type="Proteomes" id="UP000004622"/>
    </source>
</evidence>
<dbReference type="InterPro" id="IPR035965">
    <property type="entry name" value="PAS-like_dom_sf"/>
</dbReference>
<dbReference type="Gene3D" id="3.30.450.20">
    <property type="entry name" value="PAS domain"/>
    <property type="match status" value="1"/>
</dbReference>
<protein>
    <recommendedName>
        <fullName evidence="8">HTH-type transcriptional regulatory protein TyrR</fullName>
    </recommendedName>
</protein>
<dbReference type="SMART" id="SM00382">
    <property type="entry name" value="AAA"/>
    <property type="match status" value="1"/>
</dbReference>
<dbReference type="PROSITE" id="PS00688">
    <property type="entry name" value="SIGMA54_INTERACT_3"/>
    <property type="match status" value="1"/>
</dbReference>
<dbReference type="Gene3D" id="1.10.8.60">
    <property type="match status" value="1"/>
</dbReference>
<keyword evidence="6" id="KW-0010">Activator</keyword>
<dbReference type="PANTHER" id="PTHR32071">
    <property type="entry name" value="TRANSCRIPTIONAL REGULATORY PROTEIN"/>
    <property type="match status" value="1"/>
</dbReference>
<dbReference type="Gene3D" id="3.40.50.300">
    <property type="entry name" value="P-loop containing nucleotide triphosphate hydrolases"/>
    <property type="match status" value="1"/>
</dbReference>
<dbReference type="SMART" id="SM00091">
    <property type="entry name" value="PAS"/>
    <property type="match status" value="1"/>
</dbReference>
<dbReference type="InterPro" id="IPR013767">
    <property type="entry name" value="PAS_fold"/>
</dbReference>
<dbReference type="SUPFAM" id="SSF46689">
    <property type="entry name" value="Homeodomain-like"/>
    <property type="match status" value="1"/>
</dbReference>
<dbReference type="InterPro" id="IPR025944">
    <property type="entry name" value="Sigma_54_int_dom_CS"/>
</dbReference>
<dbReference type="SUPFAM" id="SSF55785">
    <property type="entry name" value="PYP-like sensor domain (PAS domain)"/>
    <property type="match status" value="1"/>
</dbReference>
<dbReference type="OrthoDB" id="9805953at2"/>
<dbReference type="PROSITE" id="PS00675">
    <property type="entry name" value="SIGMA54_INTERACT_1"/>
    <property type="match status" value="1"/>
</dbReference>
<evidence type="ECO:0000256" key="3">
    <source>
        <dbReference type="ARBA" id="ARBA00022840"/>
    </source>
</evidence>
<name>I5BUI8_9HYPH</name>
<gene>
    <name evidence="10" type="ORF">A33O_16527</name>
</gene>
<evidence type="ECO:0000256" key="4">
    <source>
        <dbReference type="ARBA" id="ARBA00023015"/>
    </source>
</evidence>
<dbReference type="InterPro" id="IPR000014">
    <property type="entry name" value="PAS"/>
</dbReference>
<dbReference type="AlphaFoldDB" id="I5BUI8"/>
<dbReference type="RefSeq" id="WP_007009617.1">
    <property type="nucleotide sequence ID" value="NZ_AJXZ01000041.1"/>
</dbReference>
<dbReference type="GO" id="GO:0003677">
    <property type="term" value="F:DNA binding"/>
    <property type="evidence" value="ECO:0007669"/>
    <property type="project" value="UniProtKB-KW"/>
</dbReference>
<dbReference type="Pfam" id="PF25601">
    <property type="entry name" value="AAA_lid_14"/>
    <property type="match status" value="1"/>
</dbReference>
<evidence type="ECO:0000256" key="7">
    <source>
        <dbReference type="ARBA" id="ARBA00023163"/>
    </source>
</evidence>
<proteinExistence type="predicted"/>
<dbReference type="CDD" id="cd00130">
    <property type="entry name" value="PAS"/>
    <property type="match status" value="1"/>
</dbReference>
<dbReference type="PROSITE" id="PS50045">
    <property type="entry name" value="SIGMA54_INTERACT_4"/>
    <property type="match status" value="1"/>
</dbReference>
<keyword evidence="1" id="KW-0547">Nucleotide-binding</keyword>
<evidence type="ECO:0000256" key="2">
    <source>
        <dbReference type="ARBA" id="ARBA00022797"/>
    </source>
</evidence>
<dbReference type="InterPro" id="IPR025662">
    <property type="entry name" value="Sigma_54_int_dom_ATP-bd_1"/>
</dbReference>
<keyword evidence="2" id="KW-0058">Aromatic hydrocarbons catabolism</keyword>
<dbReference type="InterPro" id="IPR025943">
    <property type="entry name" value="Sigma_54_int_dom_ATP-bd_2"/>
</dbReference>
<evidence type="ECO:0000259" key="9">
    <source>
        <dbReference type="PROSITE" id="PS50045"/>
    </source>
</evidence>
<feature type="domain" description="Sigma-54 factor interaction" evidence="9">
    <location>
        <begin position="150"/>
        <end position="363"/>
    </location>
</feature>
<dbReference type="Pfam" id="PF18024">
    <property type="entry name" value="HTH_50"/>
    <property type="match status" value="1"/>
</dbReference>
<keyword evidence="5" id="KW-0238">DNA-binding</keyword>
<dbReference type="GO" id="GO:0006355">
    <property type="term" value="P:regulation of DNA-templated transcription"/>
    <property type="evidence" value="ECO:0007669"/>
    <property type="project" value="InterPro"/>
</dbReference>
<dbReference type="PATRIC" id="fig|1189611.3.peg.3339"/>
<evidence type="ECO:0000313" key="10">
    <source>
        <dbReference type="EMBL" id="EIM73240.1"/>
    </source>
</evidence>
<dbReference type="PANTHER" id="PTHR32071:SF122">
    <property type="entry name" value="SIGMA FACTOR"/>
    <property type="match status" value="1"/>
</dbReference>
<dbReference type="InterPro" id="IPR058031">
    <property type="entry name" value="AAA_lid_NorR"/>
</dbReference>
<dbReference type="InterPro" id="IPR002078">
    <property type="entry name" value="Sigma_54_int"/>
</dbReference>
<dbReference type="InterPro" id="IPR003593">
    <property type="entry name" value="AAA+_ATPase"/>
</dbReference>
<evidence type="ECO:0000256" key="6">
    <source>
        <dbReference type="ARBA" id="ARBA00023159"/>
    </source>
</evidence>
<sequence>MAQLPDIDRLDTVLRLSDDGYIMLDAQSRIADMNDEAARMLAVQPGALIGQTISSVNIALGSWRTLLEAVQKGVRTDINLVVASGRRVLVSLRRRPHTDHIALIKLCDLENFDYRRQMSEGDTTPRPSGFLAGNKTRPDFEAQRRLCSTLHKVLSRGERAMQRGARVLITGESGVGKSEIARFLHGGVARGSDAFISINCAMISPHELDRMLFGSNDGEDSAFFRAAGGTLFLDEVAELSLSAQARLVGHLEDNTLDFHRGAGAVQIGPRLITATNRDLQELVQAGKFRADLYYRLAVIRLAVPPLRDMPELIEHLIQRFLLTINRRRKEPVAFPDRLLRILEDYSFPGNIRELLNIVQRGAIFTEDADDMAELTTELLTLDPVPPDRDVPNTGTFDLKTEVRRFERALIDRAIQAHGSKRKAAKALGVDIGTISRKTADDTPA</sequence>
<dbReference type="InterPro" id="IPR030828">
    <property type="entry name" value="HTH_TyrR"/>
</dbReference>
<keyword evidence="7" id="KW-0804">Transcription</keyword>
<comment type="caution">
    <text evidence="10">The sequence shown here is derived from an EMBL/GenBank/DDBJ whole genome shotgun (WGS) entry which is preliminary data.</text>
</comment>
<dbReference type="InterPro" id="IPR009057">
    <property type="entry name" value="Homeodomain-like_sf"/>
</dbReference>
<dbReference type="Gene3D" id="1.10.10.60">
    <property type="entry name" value="Homeodomain-like"/>
    <property type="match status" value="1"/>
</dbReference>
<organism evidence="10 11">
    <name type="scientific">Nitratireductor aquibiodomus RA22</name>
    <dbReference type="NCBI Taxonomy" id="1189611"/>
    <lineage>
        <taxon>Bacteria</taxon>
        <taxon>Pseudomonadati</taxon>
        <taxon>Pseudomonadota</taxon>
        <taxon>Alphaproteobacteria</taxon>
        <taxon>Hyphomicrobiales</taxon>
        <taxon>Phyllobacteriaceae</taxon>
        <taxon>Nitratireductor</taxon>
    </lineage>
</organism>
<evidence type="ECO:0000256" key="1">
    <source>
        <dbReference type="ARBA" id="ARBA00022741"/>
    </source>
</evidence>
<dbReference type="GO" id="GO:0005524">
    <property type="term" value="F:ATP binding"/>
    <property type="evidence" value="ECO:0007669"/>
    <property type="project" value="UniProtKB-KW"/>
</dbReference>
<dbReference type="SUPFAM" id="SSF52540">
    <property type="entry name" value="P-loop containing nucleoside triphosphate hydrolases"/>
    <property type="match status" value="1"/>
</dbReference>
<dbReference type="Pfam" id="PF00158">
    <property type="entry name" value="Sigma54_activat"/>
    <property type="match status" value="1"/>
</dbReference>